<comment type="caution">
    <text evidence="1">The sequence shown here is derived from an EMBL/GenBank/DDBJ whole genome shotgun (WGS) entry which is preliminary data.</text>
</comment>
<keyword evidence="2" id="KW-1185">Reference proteome</keyword>
<sequence length="911" mass="103344">MSWAASAYPPSRRSRSRSPHRGPYSSRPSYPDHHGPDPYRSDWDSWDRERVYAMERDRAMYDYGRRGRSRSPDDGLRKRRRSTSPYERDPRPRYDEHDSRGPGYKSPRRTSYNNPPSRRAPPDPHTLDYPASLKQYAEWFRYYFPQAAAEEDSSDKAAQQQAADGSKPRNGIKLRWEKYKKSFAAQQLQTMFDHHRKSPWFAEKYDPSAQYAYLRKRVRKEGWRGRLNTFLENLDAGLFDPPSGNLYQPSSPAKQSVPLKKEEAKDDQEVLPDHDGLAPVDESMKVDEDVIVEVEDEGDKLDANGKGVENGRKDSRDRGEEVSVAPEGHQVMIRTIPPDIGRVKLETVGALDTIPGFVYLALGDPLQKRNFYRAGWLKFHEDADINVILSELGERKIDGFKLHVLHNKQPFKNRVRYAPEVASRPDVLQKDLERARTLLVRLEAEYYALRKLHILSRDEVVALPEGPLREDSVTLAEGEEDRDYPEPSRGILSAIEQRIDKVFAETLQDGLDEDDDLKIRKTAISLDLVLAAMRHAFHTCYYCAVTTDHQEELQRKCIQHLRKPLSSATYDEYKAKIAENFAKVKEDSVMQDEGDLKTKENEPSPEDRGKDTAPKEEDSREWKKSEDRWLEWLDSKIALLLDRDAVDPRAYGGKAYDEELSKVAEPYIKQEDEGKFRCKTCQKLFKATSFVEKHIANKHPELVKSLDDLPYFNNFALDPHHIQPYSHLPQSGGAGQQAPPQAYGLPGPPPMPPSDYLRGANGGVFYPAHYPPGGFPPPLNIPQHWDPYAYSHMPNITLAPRRDDGTSARRLSDRISGYAPGSDYPIDSPTTIPASAGLPAKPPISMDQPLSDESRGRRGGSSRRNTRGGDSGGAPPPPPPDAKEDPRAAAGKKVSYHDMDLVAEGDVELQY</sequence>
<gene>
    <name evidence="1" type="ORF">F5148DRAFT_729490</name>
</gene>
<dbReference type="Proteomes" id="UP001207468">
    <property type="component" value="Unassembled WGS sequence"/>
</dbReference>
<protein>
    <submittedName>
        <fullName evidence="1">Uncharacterized protein</fullName>
    </submittedName>
</protein>
<dbReference type="EMBL" id="JAGFNK010000006">
    <property type="protein sequence ID" value="KAI9512699.1"/>
    <property type="molecule type" value="Genomic_DNA"/>
</dbReference>
<evidence type="ECO:0000313" key="1">
    <source>
        <dbReference type="EMBL" id="KAI9512699.1"/>
    </source>
</evidence>
<organism evidence="1 2">
    <name type="scientific">Russula earlei</name>
    <dbReference type="NCBI Taxonomy" id="71964"/>
    <lineage>
        <taxon>Eukaryota</taxon>
        <taxon>Fungi</taxon>
        <taxon>Dikarya</taxon>
        <taxon>Basidiomycota</taxon>
        <taxon>Agaricomycotina</taxon>
        <taxon>Agaricomycetes</taxon>
        <taxon>Russulales</taxon>
        <taxon>Russulaceae</taxon>
        <taxon>Russula</taxon>
    </lineage>
</organism>
<reference evidence="1" key="1">
    <citation type="submission" date="2021-03" db="EMBL/GenBank/DDBJ databases">
        <title>Evolutionary priming and transition to the ectomycorrhizal habit in an iconic lineage of mushroom-forming fungi: is preadaptation a requirement?</title>
        <authorList>
            <consortium name="DOE Joint Genome Institute"/>
            <person name="Looney B.P."/>
            <person name="Miyauchi S."/>
            <person name="Morin E."/>
            <person name="Drula E."/>
            <person name="Courty P.E."/>
            <person name="Chicoki N."/>
            <person name="Fauchery L."/>
            <person name="Kohler A."/>
            <person name="Kuo A."/>
            <person name="LaButti K."/>
            <person name="Pangilinan J."/>
            <person name="Lipzen A."/>
            <person name="Riley R."/>
            <person name="Andreopoulos W."/>
            <person name="He G."/>
            <person name="Johnson J."/>
            <person name="Barry K.W."/>
            <person name="Grigoriev I.V."/>
            <person name="Nagy L."/>
            <person name="Hibbett D."/>
            <person name="Henrissat B."/>
            <person name="Matheny P.B."/>
            <person name="Labbe J."/>
            <person name="Martin A.F."/>
        </authorList>
    </citation>
    <scope>NUCLEOTIDE SEQUENCE</scope>
    <source>
        <strain evidence="1">BPL698</strain>
    </source>
</reference>
<evidence type="ECO:0000313" key="2">
    <source>
        <dbReference type="Proteomes" id="UP001207468"/>
    </source>
</evidence>
<name>A0ACC0UNP8_9AGAM</name>
<accession>A0ACC0UNP8</accession>
<proteinExistence type="predicted"/>